<name>A0A0C9TJG1_PAXIN</name>
<proteinExistence type="predicted"/>
<keyword evidence="2" id="KW-1185">Reference proteome</keyword>
<dbReference type="HOGENOM" id="CLU_1261881_0_0_1"/>
<organism evidence="1 2">
    <name type="scientific">Paxillus involutus ATCC 200175</name>
    <dbReference type="NCBI Taxonomy" id="664439"/>
    <lineage>
        <taxon>Eukaryota</taxon>
        <taxon>Fungi</taxon>
        <taxon>Dikarya</taxon>
        <taxon>Basidiomycota</taxon>
        <taxon>Agaricomycotina</taxon>
        <taxon>Agaricomycetes</taxon>
        <taxon>Agaricomycetidae</taxon>
        <taxon>Boletales</taxon>
        <taxon>Paxilineae</taxon>
        <taxon>Paxillaceae</taxon>
        <taxon>Paxillus</taxon>
    </lineage>
</organism>
<reference evidence="1 2" key="1">
    <citation type="submission" date="2014-06" db="EMBL/GenBank/DDBJ databases">
        <authorList>
            <consortium name="DOE Joint Genome Institute"/>
            <person name="Kuo A."/>
            <person name="Kohler A."/>
            <person name="Nagy L.G."/>
            <person name="Floudas D."/>
            <person name="Copeland A."/>
            <person name="Barry K.W."/>
            <person name="Cichocki N."/>
            <person name="Veneault-Fourrey C."/>
            <person name="LaButti K."/>
            <person name="Lindquist E.A."/>
            <person name="Lipzen A."/>
            <person name="Lundell T."/>
            <person name="Morin E."/>
            <person name="Murat C."/>
            <person name="Sun H."/>
            <person name="Tunlid A."/>
            <person name="Henrissat B."/>
            <person name="Grigoriev I.V."/>
            <person name="Hibbett D.S."/>
            <person name="Martin F."/>
            <person name="Nordberg H.P."/>
            <person name="Cantor M.N."/>
            <person name="Hua S.X."/>
        </authorList>
    </citation>
    <scope>NUCLEOTIDE SEQUENCE [LARGE SCALE GENOMIC DNA]</scope>
    <source>
        <strain evidence="1 2">ATCC 200175</strain>
    </source>
</reference>
<protein>
    <submittedName>
        <fullName evidence="1">Uncharacterized protein</fullName>
    </submittedName>
</protein>
<dbReference type="AlphaFoldDB" id="A0A0C9TJG1"/>
<dbReference type="Proteomes" id="UP000053647">
    <property type="component" value="Unassembled WGS sequence"/>
</dbReference>
<evidence type="ECO:0000313" key="2">
    <source>
        <dbReference type="Proteomes" id="UP000053647"/>
    </source>
</evidence>
<reference evidence="2" key="2">
    <citation type="submission" date="2015-01" db="EMBL/GenBank/DDBJ databases">
        <title>Evolutionary Origins and Diversification of the Mycorrhizal Mutualists.</title>
        <authorList>
            <consortium name="DOE Joint Genome Institute"/>
            <consortium name="Mycorrhizal Genomics Consortium"/>
            <person name="Kohler A."/>
            <person name="Kuo A."/>
            <person name="Nagy L.G."/>
            <person name="Floudas D."/>
            <person name="Copeland A."/>
            <person name="Barry K.W."/>
            <person name="Cichocki N."/>
            <person name="Veneault-Fourrey C."/>
            <person name="LaButti K."/>
            <person name="Lindquist E.A."/>
            <person name="Lipzen A."/>
            <person name="Lundell T."/>
            <person name="Morin E."/>
            <person name="Murat C."/>
            <person name="Riley R."/>
            <person name="Ohm R."/>
            <person name="Sun H."/>
            <person name="Tunlid A."/>
            <person name="Henrissat B."/>
            <person name="Grigoriev I.V."/>
            <person name="Hibbett D.S."/>
            <person name="Martin F."/>
        </authorList>
    </citation>
    <scope>NUCLEOTIDE SEQUENCE [LARGE SCALE GENOMIC DNA]</scope>
    <source>
        <strain evidence="2">ATCC 200175</strain>
    </source>
</reference>
<evidence type="ECO:0000313" key="1">
    <source>
        <dbReference type="EMBL" id="KIJ08047.1"/>
    </source>
</evidence>
<gene>
    <name evidence="1" type="ORF">PAXINDRAFT_158236</name>
</gene>
<accession>A0A0C9TJG1</accession>
<dbReference type="EMBL" id="KN819713">
    <property type="protein sequence ID" value="KIJ08047.1"/>
    <property type="molecule type" value="Genomic_DNA"/>
</dbReference>
<sequence>MGANGDNGFKFRKDLTLLGLGPLNLPRVNEPDVFHLDLPIPPNLPGTLQHPRFVRVFYMQHGTRSRNFLQLTPTIKGKNEDTQINMSSYGRDVDGIAGARVKPESARVVGEIACGTRFIKVLLRKAAAPENCLFVLPTSKVAPGIVDSTRSKASDSRKSIIFNDRPCLPTPKGSGSAIHYAVWICCWWFFEYIGRNNDLKLGCVAEAGDNRTVLTDVER</sequence>